<dbReference type="Proteomes" id="UP001642520">
    <property type="component" value="Unassembled WGS sequence"/>
</dbReference>
<evidence type="ECO:0000256" key="12">
    <source>
        <dbReference type="ARBA" id="ARBA00022801"/>
    </source>
</evidence>
<evidence type="ECO:0000256" key="9">
    <source>
        <dbReference type="ARBA" id="ARBA00016808"/>
    </source>
</evidence>
<keyword evidence="18" id="KW-1185">Reference proteome</keyword>
<feature type="signal peptide" evidence="15">
    <location>
        <begin position="1"/>
        <end position="21"/>
    </location>
</feature>
<keyword evidence="10" id="KW-0963">Cytoplasm</keyword>
<evidence type="ECO:0000259" key="16">
    <source>
        <dbReference type="Pfam" id="PF08450"/>
    </source>
</evidence>
<protein>
    <recommendedName>
        <fullName evidence="9">Regucalcin</fullName>
        <ecNumber evidence="8">3.1.1.17</ecNumber>
    </recommendedName>
    <alternativeName>
        <fullName evidence="14">Gluconolactonase</fullName>
    </alternativeName>
</protein>
<dbReference type="InterPro" id="IPR005511">
    <property type="entry name" value="SMP-30"/>
</dbReference>
<comment type="cofactor">
    <cofactor evidence="4">
        <name>Mg(2+)</name>
        <dbReference type="ChEBI" id="CHEBI:18420"/>
    </cofactor>
</comment>
<dbReference type="EC" id="3.1.1.17" evidence="8"/>
<evidence type="ECO:0000256" key="10">
    <source>
        <dbReference type="ARBA" id="ARBA00022490"/>
    </source>
</evidence>
<keyword evidence="13" id="KW-0106">Calcium</keyword>
<proteinExistence type="inferred from homology"/>
<evidence type="ECO:0000256" key="6">
    <source>
        <dbReference type="ARBA" id="ARBA00004496"/>
    </source>
</evidence>
<comment type="cofactor">
    <cofactor evidence="3">
        <name>Mn(2+)</name>
        <dbReference type="ChEBI" id="CHEBI:29035"/>
    </cofactor>
</comment>
<feature type="domain" description="SMP-30/Gluconolactonase/LRE-like region" evidence="16">
    <location>
        <begin position="46"/>
        <end position="302"/>
    </location>
</feature>
<evidence type="ECO:0000256" key="14">
    <source>
        <dbReference type="ARBA" id="ARBA00032464"/>
    </source>
</evidence>
<evidence type="ECO:0000256" key="11">
    <source>
        <dbReference type="ARBA" id="ARBA00022723"/>
    </source>
</evidence>
<evidence type="ECO:0000256" key="8">
    <source>
        <dbReference type="ARBA" id="ARBA00013227"/>
    </source>
</evidence>
<dbReference type="EMBL" id="CAXAJV020001292">
    <property type="protein sequence ID" value="CAL7942673.1"/>
    <property type="molecule type" value="Genomic_DNA"/>
</dbReference>
<accession>A0ABP1NNT8</accession>
<dbReference type="PRINTS" id="PR01790">
    <property type="entry name" value="SMP30FAMILY"/>
</dbReference>
<dbReference type="Gene3D" id="2.120.10.30">
    <property type="entry name" value="TolB, C-terminal domain"/>
    <property type="match status" value="1"/>
</dbReference>
<name>A0ABP1NNT8_XYLVO</name>
<keyword evidence="11" id="KW-0479">Metal-binding</keyword>
<evidence type="ECO:0000256" key="5">
    <source>
        <dbReference type="ARBA" id="ARBA00001947"/>
    </source>
</evidence>
<evidence type="ECO:0000256" key="3">
    <source>
        <dbReference type="ARBA" id="ARBA00001936"/>
    </source>
</evidence>
<feature type="chain" id="PRO_5045753533" description="Regucalcin" evidence="15">
    <location>
        <begin position="22"/>
        <end position="338"/>
    </location>
</feature>
<comment type="cofactor">
    <cofactor evidence="2">
        <name>Ca(2+)</name>
        <dbReference type="ChEBI" id="CHEBI:29108"/>
    </cofactor>
</comment>
<evidence type="ECO:0000256" key="4">
    <source>
        <dbReference type="ARBA" id="ARBA00001946"/>
    </source>
</evidence>
<keyword evidence="12" id="KW-0378">Hydrolase</keyword>
<dbReference type="PRINTS" id="PR01791">
    <property type="entry name" value="REGUCALCIN"/>
</dbReference>
<evidence type="ECO:0000313" key="18">
    <source>
        <dbReference type="Proteomes" id="UP001642520"/>
    </source>
</evidence>
<evidence type="ECO:0000256" key="15">
    <source>
        <dbReference type="SAM" id="SignalP"/>
    </source>
</evidence>
<keyword evidence="15" id="KW-0732">Signal</keyword>
<organism evidence="17 18">
    <name type="scientific">Xylocopa violacea</name>
    <name type="common">Violet carpenter bee</name>
    <name type="synonym">Apis violacea</name>
    <dbReference type="NCBI Taxonomy" id="135666"/>
    <lineage>
        <taxon>Eukaryota</taxon>
        <taxon>Metazoa</taxon>
        <taxon>Ecdysozoa</taxon>
        <taxon>Arthropoda</taxon>
        <taxon>Hexapoda</taxon>
        <taxon>Insecta</taxon>
        <taxon>Pterygota</taxon>
        <taxon>Neoptera</taxon>
        <taxon>Endopterygota</taxon>
        <taxon>Hymenoptera</taxon>
        <taxon>Apocrita</taxon>
        <taxon>Aculeata</taxon>
        <taxon>Apoidea</taxon>
        <taxon>Anthophila</taxon>
        <taxon>Apidae</taxon>
        <taxon>Xylocopa</taxon>
        <taxon>Xylocopa</taxon>
    </lineage>
</organism>
<dbReference type="PANTHER" id="PTHR10907">
    <property type="entry name" value="REGUCALCIN"/>
    <property type="match status" value="1"/>
</dbReference>
<evidence type="ECO:0000256" key="1">
    <source>
        <dbReference type="ARBA" id="ARBA00001589"/>
    </source>
</evidence>
<evidence type="ECO:0000256" key="13">
    <source>
        <dbReference type="ARBA" id="ARBA00022837"/>
    </source>
</evidence>
<comment type="caution">
    <text evidence="17">The sequence shown here is derived from an EMBL/GenBank/DDBJ whole genome shotgun (WGS) entry which is preliminary data.</text>
</comment>
<dbReference type="InterPro" id="IPR013658">
    <property type="entry name" value="SGL"/>
</dbReference>
<dbReference type="PANTHER" id="PTHR10907:SF66">
    <property type="entry name" value="MIP34848P1-RELATED"/>
    <property type="match status" value="1"/>
</dbReference>
<comment type="subcellular location">
    <subcellularLocation>
        <location evidence="6">Cytoplasm</location>
    </subcellularLocation>
</comment>
<dbReference type="SUPFAM" id="SSF63829">
    <property type="entry name" value="Calcium-dependent phosphotriesterase"/>
    <property type="match status" value="1"/>
</dbReference>
<dbReference type="InterPro" id="IPR011042">
    <property type="entry name" value="6-blade_b-propeller_TolB-like"/>
</dbReference>
<evidence type="ECO:0000256" key="2">
    <source>
        <dbReference type="ARBA" id="ARBA00001913"/>
    </source>
</evidence>
<comment type="similarity">
    <text evidence="7">Belongs to the SMP-30/CGR1 family.</text>
</comment>
<evidence type="ECO:0000313" key="17">
    <source>
        <dbReference type="EMBL" id="CAL7942673.1"/>
    </source>
</evidence>
<comment type="cofactor">
    <cofactor evidence="5">
        <name>Zn(2+)</name>
        <dbReference type="ChEBI" id="CHEBI:29105"/>
    </cofactor>
</comment>
<dbReference type="Pfam" id="PF08450">
    <property type="entry name" value="SGL"/>
    <property type="match status" value="1"/>
</dbReference>
<sequence>MQNIIYKILFFGLCLTFFVHGRESDEKHKDNGDVIIEPIVGRFDHSEGPHWDYHTQKLYFVDIEAQKICKFDPVTKDLSCIYIETGPVGVAVPVEGEPNKFVAGAGTDFILVEWDTVSNVTRSTPQTLAVVDTDRNNTRWNDGKVDSSGRFWGGTIGPEVNDVVVPNQASLYRIDSDFKPQRKLSPVTNSNGLAWNLQDNEFFYIDTPTLQVAAFDYEPINGTISNKRIVFDLKKNNVSGIPDGMTIDADGNLWVALYGGGGVANVDPRTGKVIRIIELPVKKITSCTFGGSLLDTLFVTTSSRDVNAEGLVQQPYSGYVFAVRGLGVRGLPANSFKA</sequence>
<dbReference type="InterPro" id="IPR008367">
    <property type="entry name" value="Regucalcin"/>
</dbReference>
<reference evidence="17 18" key="1">
    <citation type="submission" date="2024-08" db="EMBL/GenBank/DDBJ databases">
        <authorList>
            <person name="Will J Nash"/>
            <person name="Angela Man"/>
            <person name="Seanna McTaggart"/>
            <person name="Kendall Baker"/>
            <person name="Tom Barker"/>
            <person name="Leah Catchpole"/>
            <person name="Alex Durrant"/>
            <person name="Karim Gharbi"/>
            <person name="Naomi Irish"/>
            <person name="Gemy Kaithakottil"/>
            <person name="Debby Ku"/>
            <person name="Aaliyah Providence"/>
            <person name="Felix Shaw"/>
            <person name="David Swarbreck"/>
            <person name="Chris Watkins"/>
            <person name="Ann M. McCartney"/>
            <person name="Giulio Formenti"/>
            <person name="Alice Mouton"/>
            <person name="Noel Vella"/>
            <person name="Bjorn M von Reumont"/>
            <person name="Adriana Vella"/>
            <person name="Wilfried Haerty"/>
        </authorList>
    </citation>
    <scope>NUCLEOTIDE SEQUENCE [LARGE SCALE GENOMIC DNA]</scope>
</reference>
<gene>
    <name evidence="17" type="ORF">XYLVIOL_LOCUS5658</name>
</gene>
<comment type="catalytic activity">
    <reaction evidence="1">
        <text>D-glucono-1,5-lactone + H2O = D-gluconate + H(+)</text>
        <dbReference type="Rhea" id="RHEA:10440"/>
        <dbReference type="ChEBI" id="CHEBI:15377"/>
        <dbReference type="ChEBI" id="CHEBI:15378"/>
        <dbReference type="ChEBI" id="CHEBI:16217"/>
        <dbReference type="ChEBI" id="CHEBI:18391"/>
        <dbReference type="EC" id="3.1.1.17"/>
    </reaction>
</comment>
<evidence type="ECO:0000256" key="7">
    <source>
        <dbReference type="ARBA" id="ARBA00008853"/>
    </source>
</evidence>